<protein>
    <submittedName>
        <fullName evidence="3">Uncharacterized protein</fullName>
    </submittedName>
</protein>
<keyword evidence="1" id="KW-1133">Transmembrane helix</keyword>
<feature type="transmembrane region" description="Helical" evidence="1">
    <location>
        <begin position="107"/>
        <end position="127"/>
    </location>
</feature>
<evidence type="ECO:0000256" key="2">
    <source>
        <dbReference type="SAM" id="SignalP"/>
    </source>
</evidence>
<gene>
    <name evidence="3" type="ORF">HII31_01336</name>
</gene>
<keyword evidence="1" id="KW-0472">Membrane</keyword>
<feature type="chain" id="PRO_5034093237" evidence="2">
    <location>
        <begin position="18"/>
        <end position="721"/>
    </location>
</feature>
<name>A0A8H6RWK0_9PEZI</name>
<dbReference type="OrthoDB" id="3638023at2759"/>
<dbReference type="Proteomes" id="UP000660729">
    <property type="component" value="Unassembled WGS sequence"/>
</dbReference>
<evidence type="ECO:0000313" key="3">
    <source>
        <dbReference type="EMBL" id="KAF7197526.1"/>
    </source>
</evidence>
<keyword evidence="4" id="KW-1185">Reference proteome</keyword>
<sequence>MRGISLYVWYLPAVAWAAVPTITFGPSSNYQKPPAETAIPTGSDLIITPKDLSEGVPANGLDIFLGPDLIGNLSETLGGVCAKGLTQDCANALSNELNPHRALEARAVGFAFAPVAVGLAYFIAIWLRLTRTDQLKQIGPHFHLPATDIAQLQSQTASSLVFATSQNAPVVTITPTPSTTLENTPASLTTLTADQGLHHKGDVIISLPTQPANLLKQLIELQSQCTKQQPNRRQSSGGSGLNIAVVTDVAIWVLPNAAPHQLLNGFNLQMIPQHLLHFRDEATQKALETVQAAALKLPEYAGIAADLTKGIATYVFTAAYGLCIEHAAELEQIAIESSLITDDPADDDDTEKNCNKDVQSAASCDEPTCLGQNGQCQHDDQRGCFCLQKMRLYSQPGNRSDWDAAQKVIKYMFEGGKEKPGKLECDSNKRINLESSDFKKFSSAFCKGTDLDKDISRSISPQEAGTRGAYTGFSFNFSWKRKDATCTMPCNTIFEAFTGSTVCSYDSHTFAASGSQELTCGTASFRFNDGQSDSVEDLSCGLQTDMGNANHFASLDTMNQAVDYYCQKQADLKTHFEPGKVADDSKNKTWHYNDYRYDPIYLSMDWHDSSNCPSIDFSTTDGTDTCKDRLKFIINTCDTANPKGLHYWKQGGVYTRNCIQWTIRRDKFTSSQPSNDDSWRPPATCQKDADCDEGCKASGKKGFCSQSWTSWVGWCSCTRSS</sequence>
<keyword evidence="2" id="KW-0732">Signal</keyword>
<organism evidence="3 4">
    <name type="scientific">Pseudocercospora fuligena</name>
    <dbReference type="NCBI Taxonomy" id="685502"/>
    <lineage>
        <taxon>Eukaryota</taxon>
        <taxon>Fungi</taxon>
        <taxon>Dikarya</taxon>
        <taxon>Ascomycota</taxon>
        <taxon>Pezizomycotina</taxon>
        <taxon>Dothideomycetes</taxon>
        <taxon>Dothideomycetidae</taxon>
        <taxon>Mycosphaerellales</taxon>
        <taxon>Mycosphaerellaceae</taxon>
        <taxon>Pseudocercospora</taxon>
    </lineage>
</organism>
<evidence type="ECO:0000313" key="4">
    <source>
        <dbReference type="Proteomes" id="UP000660729"/>
    </source>
</evidence>
<proteinExistence type="predicted"/>
<keyword evidence="1" id="KW-0812">Transmembrane</keyword>
<feature type="signal peptide" evidence="2">
    <location>
        <begin position="1"/>
        <end position="17"/>
    </location>
</feature>
<evidence type="ECO:0000256" key="1">
    <source>
        <dbReference type="SAM" id="Phobius"/>
    </source>
</evidence>
<dbReference type="EMBL" id="JABCIY010000015">
    <property type="protein sequence ID" value="KAF7197526.1"/>
    <property type="molecule type" value="Genomic_DNA"/>
</dbReference>
<reference evidence="3" key="1">
    <citation type="submission" date="2020-04" db="EMBL/GenBank/DDBJ databases">
        <title>Draft genome resource of the tomato pathogen Pseudocercospora fuligena.</title>
        <authorList>
            <person name="Zaccaron A."/>
        </authorList>
    </citation>
    <scope>NUCLEOTIDE SEQUENCE</scope>
    <source>
        <strain evidence="3">PF001</strain>
    </source>
</reference>
<dbReference type="AlphaFoldDB" id="A0A8H6RWK0"/>
<comment type="caution">
    <text evidence="3">The sequence shown here is derived from an EMBL/GenBank/DDBJ whole genome shotgun (WGS) entry which is preliminary data.</text>
</comment>
<accession>A0A8H6RWK0</accession>